<gene>
    <name evidence="18" type="ORF">WA026_010518</name>
</gene>
<comment type="caution">
    <text evidence="18">The sequence shown here is derived from an EMBL/GenBank/DDBJ whole genome shotgun (WGS) entry which is preliminary data.</text>
</comment>
<sequence>MVLPRRELLLIIISVISLNLVHIDCSRQGKVVARWANALGRDLWDLGGRITKYSEIEQRYHHLNAQVENKDPMNLLNEIVKVISRMMDRKMDAVQCIVHMAENKSEEFEYDDEDTHFYNLAVNTTHSSVHVPSHIYDLHEDASTAIQWSEALDKVFIQNYQSDPSLTWQYFGSYSGIMRHYPAMTWPMNKIDLFDCRIRTWFIEAATCTKDIIILLDNSGSMDAMGKHIGVLTAAGILDTLSNNDYVNIMNYTDGISNYVIECFKDLLVQATEENIRVFKDELKKLKPTNKTDITVGLRTAFELLAHYRENIRHCDGITSFCNQAIMVITDGLNKNFSDIVMKYDFLYNGTYKPVRIFSYLVGQEVTNEEEIKWISCATKGYYVHIQAIEQVTSAVLEYINVIARPLILQEIEHPVSWTHVYMDETYDDEVDNTINEPYRMLTSAAAPAFDKKKNRGGDNSTRVASLLGIAATDVPIEYITRLTLPYKIGVCGYAFIVSNNGYVLMHPDLRPMVDNHKMNNYNSIDLTEVEQFYTDPPLKPRELPDRLLELRSMLINGSKGIMKDIPLKYHYDHLRRVSIETYDYFFSPLENTPFTLTLAIPQTHGYNFLRVGDEIGRNRHTGNKLTDFFKGTNWKIHPKWVYCKYHYLEGHEFPNPEQEILHFLGRMHDQNFKWRKQYEASSKTGAENEDLGKVECGRKSLRLEDYYCDKNLIQRLIFDARNTQASFDEPWDFQEKERNLFDRYAVKMRFVATMSGLTRWEYKNDSAIEDDKEFGVLHSRAIDERWYRSAVLQHQYDHESFVYAIADKEDNEEDILITGSYAIFPKDNGREAPGSVVGFQFSQEKLWQKFREITTKPSNDCLNCSTCDTFSCYIVDNSGYILVANDKEVAGQFFGELEGDVMKRMIQENIYEEVVTYDYQALCEIQEMSNKASAATGLKQPIEYIKNGVQPLDYLRAGMKWLLKEGTKLLIQMNQELIVEPMYSYFKNQSEPEEEDLEIEDEEQDVVEDFFFPCDDIVHLYVLKQHLLQSNNFTGIFKAVSESENNLMSRQFFVKSIPHSNLILVAIDNEHPKTDTVTYTTRPQFIPYSIKFPCYKIELNNLPRGTLGGCFFKNDLENEIRACGKGTRINLYNLLYVVETVLIMGYYLY</sequence>
<dbReference type="Pfam" id="PF08399">
    <property type="entry name" value="VWA_N"/>
    <property type="match status" value="1"/>
</dbReference>
<dbReference type="Gene3D" id="3.30.450.20">
    <property type="entry name" value="PAS domain"/>
    <property type="match status" value="1"/>
</dbReference>
<evidence type="ECO:0000256" key="7">
    <source>
        <dbReference type="ARBA" id="ARBA00022729"/>
    </source>
</evidence>
<keyword evidence="9" id="KW-0851">Voltage-gated channel</keyword>
<dbReference type="PANTHER" id="PTHR10166:SF31">
    <property type="entry name" value="CA[2+] CHANNEL MUSCLE-SPECIFIC ALPHA2_DELTA SUBUNIT, ISOFORM A"/>
    <property type="match status" value="1"/>
</dbReference>
<dbReference type="EMBL" id="JARQZJ010000125">
    <property type="protein sequence ID" value="KAK9890429.1"/>
    <property type="molecule type" value="Genomic_DNA"/>
</dbReference>
<evidence type="ECO:0000256" key="12">
    <source>
        <dbReference type="ARBA" id="ARBA00023136"/>
    </source>
</evidence>
<keyword evidence="10" id="KW-1133">Transmembrane helix</keyword>
<keyword evidence="15" id="KW-0407">Ion channel</keyword>
<keyword evidence="6" id="KW-0479">Metal-binding</keyword>
<keyword evidence="19" id="KW-1185">Reference proteome</keyword>
<keyword evidence="3" id="KW-0109">Calcium transport</keyword>
<feature type="domain" description="VWFA" evidence="17">
    <location>
        <begin position="211"/>
        <end position="412"/>
    </location>
</feature>
<dbReference type="GO" id="GO:0005245">
    <property type="term" value="F:voltage-gated calcium channel activity"/>
    <property type="evidence" value="ECO:0007669"/>
    <property type="project" value="TreeGrafter"/>
</dbReference>
<feature type="signal peptide" evidence="16">
    <location>
        <begin position="1"/>
        <end position="23"/>
    </location>
</feature>
<dbReference type="InterPro" id="IPR036465">
    <property type="entry name" value="vWFA_dom_sf"/>
</dbReference>
<evidence type="ECO:0000259" key="17">
    <source>
        <dbReference type="PROSITE" id="PS50234"/>
    </source>
</evidence>
<keyword evidence="12" id="KW-0472">Membrane</keyword>
<dbReference type="GO" id="GO:0046872">
    <property type="term" value="F:metal ion binding"/>
    <property type="evidence" value="ECO:0007669"/>
    <property type="project" value="UniProtKB-KW"/>
</dbReference>
<proteinExistence type="predicted"/>
<keyword evidence="2" id="KW-0813">Transport</keyword>
<dbReference type="InterPro" id="IPR013680">
    <property type="entry name" value="VDCC_a2/dsu"/>
</dbReference>
<evidence type="ECO:0000256" key="2">
    <source>
        <dbReference type="ARBA" id="ARBA00022448"/>
    </source>
</evidence>
<dbReference type="AlphaFoldDB" id="A0AAW1VEH1"/>
<evidence type="ECO:0000256" key="4">
    <source>
        <dbReference type="ARBA" id="ARBA00022673"/>
    </source>
</evidence>
<protein>
    <recommendedName>
        <fullName evidence="17">VWFA domain-containing protein</fullName>
    </recommendedName>
</protein>
<dbReference type="PANTHER" id="PTHR10166">
    <property type="entry name" value="VOLTAGE-DEPENDENT CALCIUM CHANNEL SUBUNIT ALPHA-2/DELTA-RELATED"/>
    <property type="match status" value="1"/>
</dbReference>
<dbReference type="InterPro" id="IPR002035">
    <property type="entry name" value="VWF_A"/>
</dbReference>
<evidence type="ECO:0000256" key="10">
    <source>
        <dbReference type="ARBA" id="ARBA00022989"/>
    </source>
</evidence>
<dbReference type="Pfam" id="PF13519">
    <property type="entry name" value="VWA_2"/>
    <property type="match status" value="1"/>
</dbReference>
<evidence type="ECO:0000256" key="1">
    <source>
        <dbReference type="ARBA" id="ARBA00004479"/>
    </source>
</evidence>
<dbReference type="SMART" id="SM00327">
    <property type="entry name" value="VWA"/>
    <property type="match status" value="1"/>
</dbReference>
<dbReference type="PROSITE" id="PS50234">
    <property type="entry name" value="VWFA"/>
    <property type="match status" value="1"/>
</dbReference>
<keyword evidence="4" id="KW-0107">Calcium channel</keyword>
<dbReference type="Pfam" id="PF08473">
    <property type="entry name" value="VGCC_alpha2"/>
    <property type="match status" value="1"/>
</dbReference>
<keyword evidence="7 16" id="KW-0732">Signal</keyword>
<evidence type="ECO:0000313" key="19">
    <source>
        <dbReference type="Proteomes" id="UP001431783"/>
    </source>
</evidence>
<evidence type="ECO:0000256" key="3">
    <source>
        <dbReference type="ARBA" id="ARBA00022568"/>
    </source>
</evidence>
<dbReference type="Gene3D" id="3.40.50.410">
    <property type="entry name" value="von Willebrand factor, type A domain"/>
    <property type="match status" value="1"/>
</dbReference>
<keyword evidence="5" id="KW-0812">Transmembrane</keyword>
<dbReference type="Proteomes" id="UP001431783">
    <property type="component" value="Unassembled WGS sequence"/>
</dbReference>
<accession>A0AAW1VEH1</accession>
<keyword evidence="8" id="KW-0106">Calcium</keyword>
<feature type="chain" id="PRO_5043587320" description="VWFA domain-containing protein" evidence="16">
    <location>
        <begin position="24"/>
        <end position="1150"/>
    </location>
</feature>
<keyword evidence="11" id="KW-0406">Ion transport</keyword>
<comment type="subcellular location">
    <subcellularLocation>
        <location evidence="1">Membrane</location>
        <topology evidence="1">Single-pass type I membrane protein</topology>
    </subcellularLocation>
</comment>
<evidence type="ECO:0000256" key="13">
    <source>
        <dbReference type="ARBA" id="ARBA00023157"/>
    </source>
</evidence>
<dbReference type="InterPro" id="IPR013608">
    <property type="entry name" value="VWA_N"/>
</dbReference>
<evidence type="ECO:0000256" key="16">
    <source>
        <dbReference type="SAM" id="SignalP"/>
    </source>
</evidence>
<dbReference type="SUPFAM" id="SSF53300">
    <property type="entry name" value="vWA-like"/>
    <property type="match status" value="1"/>
</dbReference>
<keyword evidence="13" id="KW-1015">Disulfide bond</keyword>
<keyword evidence="14" id="KW-0325">Glycoprotein</keyword>
<reference evidence="18 19" key="1">
    <citation type="submission" date="2023-03" db="EMBL/GenBank/DDBJ databases">
        <title>Genome insight into feeding habits of ladybird beetles.</title>
        <authorList>
            <person name="Li H.-S."/>
            <person name="Huang Y.-H."/>
            <person name="Pang H."/>
        </authorList>
    </citation>
    <scope>NUCLEOTIDE SEQUENCE [LARGE SCALE GENOMIC DNA]</scope>
    <source>
        <strain evidence="18">SYSU_2023b</strain>
        <tissue evidence="18">Whole body</tissue>
    </source>
</reference>
<organism evidence="18 19">
    <name type="scientific">Henosepilachna vigintioctopunctata</name>
    <dbReference type="NCBI Taxonomy" id="420089"/>
    <lineage>
        <taxon>Eukaryota</taxon>
        <taxon>Metazoa</taxon>
        <taxon>Ecdysozoa</taxon>
        <taxon>Arthropoda</taxon>
        <taxon>Hexapoda</taxon>
        <taxon>Insecta</taxon>
        <taxon>Pterygota</taxon>
        <taxon>Neoptera</taxon>
        <taxon>Endopterygota</taxon>
        <taxon>Coleoptera</taxon>
        <taxon>Polyphaga</taxon>
        <taxon>Cucujiformia</taxon>
        <taxon>Coccinelloidea</taxon>
        <taxon>Coccinellidae</taxon>
        <taxon>Epilachninae</taxon>
        <taxon>Epilachnini</taxon>
        <taxon>Henosepilachna</taxon>
    </lineage>
</organism>
<evidence type="ECO:0000256" key="15">
    <source>
        <dbReference type="ARBA" id="ARBA00023303"/>
    </source>
</evidence>
<evidence type="ECO:0000256" key="14">
    <source>
        <dbReference type="ARBA" id="ARBA00023180"/>
    </source>
</evidence>
<evidence type="ECO:0000256" key="11">
    <source>
        <dbReference type="ARBA" id="ARBA00023065"/>
    </source>
</evidence>
<evidence type="ECO:0000256" key="6">
    <source>
        <dbReference type="ARBA" id="ARBA00022723"/>
    </source>
</evidence>
<dbReference type="GO" id="GO:0005891">
    <property type="term" value="C:voltage-gated calcium channel complex"/>
    <property type="evidence" value="ECO:0007669"/>
    <property type="project" value="TreeGrafter"/>
</dbReference>
<evidence type="ECO:0000256" key="8">
    <source>
        <dbReference type="ARBA" id="ARBA00022837"/>
    </source>
</evidence>
<dbReference type="InterPro" id="IPR051173">
    <property type="entry name" value="Ca_channel_alpha-2/delta"/>
</dbReference>
<name>A0AAW1VEH1_9CUCU</name>
<evidence type="ECO:0000313" key="18">
    <source>
        <dbReference type="EMBL" id="KAK9890429.1"/>
    </source>
</evidence>
<evidence type="ECO:0000256" key="9">
    <source>
        <dbReference type="ARBA" id="ARBA00022882"/>
    </source>
</evidence>
<evidence type="ECO:0000256" key="5">
    <source>
        <dbReference type="ARBA" id="ARBA00022692"/>
    </source>
</evidence>